<dbReference type="Pfam" id="PF05199">
    <property type="entry name" value="GMC_oxred_C"/>
    <property type="match status" value="1"/>
</dbReference>
<keyword evidence="12" id="KW-1185">Reference proteome</keyword>
<keyword evidence="3 9" id="KW-0285">Flavoprotein</keyword>
<sequence>MSTSTAAESFAKTTFDIVIVGAGTAALPIAAKLSENPQILVGVLEAGGKNDNDPLIDTPQFLGSTTGNPKYDWKFASVPQEHALGRAIGFPRGKGVGGSTLINYLAWDRASKAEYDTWKTFGEKDDAWDWDSLIPYFKAAEAAAPLSTNPNEYPSMAGLGAVIIHPGVEDALGSEGAVKTSHNSIYSDVIPPYVKAWNNIGTSINTNPWGGDASGLYNVRLAVDRKTGKRASADSAYLTPEVLARQNLKILTGAQATKVLFKRETDNVTATGVEFVVEGKTYVANASKEVVLSAGVIQTPQLLELSGIGNRKFLEALGIETLVDLAGVGENVQDHLFVPMQFLLKPGTKTFDELRNNPDFLAEQQAVYNSSRTGWLAAVDSTVCYNPLSKIVTPAVFSSMLERLEASIAKNKEQGALTPLQEAQYAVQLDLLRAGDVPGLETLLMSKGYVAPEQGKSYFIMMTGVQHPFSRGSIHINSTNPFKAPLIDPNYLSNEFDLESLLAGYRLMEKVVAAEPLKDLIEIRQLPPAILSDDEHALGFIRAAATTGSHLMGSCALARRNLGGVVGNNLKVHGTSNLRIADASIIPLSVSCHIQATVFAIGERAGDVIKRDL</sequence>
<feature type="domain" description="Glucose-methanol-choline oxidoreductase N-terminal" evidence="10">
    <location>
        <begin position="93"/>
        <end position="116"/>
    </location>
</feature>
<dbReference type="EMBL" id="KV417515">
    <property type="protein sequence ID" value="KZP26338.1"/>
    <property type="molecule type" value="Genomic_DNA"/>
</dbReference>
<evidence type="ECO:0000256" key="6">
    <source>
        <dbReference type="ARBA" id="ARBA00023002"/>
    </source>
</evidence>
<dbReference type="GO" id="GO:0050660">
    <property type="term" value="F:flavin adenine dinucleotide binding"/>
    <property type="evidence" value="ECO:0007669"/>
    <property type="project" value="InterPro"/>
</dbReference>
<dbReference type="InterPro" id="IPR012132">
    <property type="entry name" value="GMC_OxRdtase"/>
</dbReference>
<dbReference type="PANTHER" id="PTHR11552:SF201">
    <property type="entry name" value="GLUCOSE-METHANOL-CHOLINE OXIDOREDUCTASE N-TERMINAL DOMAIN-CONTAINING PROTEIN"/>
    <property type="match status" value="1"/>
</dbReference>
<evidence type="ECO:0000256" key="1">
    <source>
        <dbReference type="ARBA" id="ARBA00001974"/>
    </source>
</evidence>
<evidence type="ECO:0000313" key="12">
    <source>
        <dbReference type="Proteomes" id="UP000076532"/>
    </source>
</evidence>
<dbReference type="InterPro" id="IPR036188">
    <property type="entry name" value="FAD/NAD-bd_sf"/>
</dbReference>
<gene>
    <name evidence="11" type="ORF">FIBSPDRAFT_854985</name>
</gene>
<proteinExistence type="inferred from homology"/>
<dbReference type="SUPFAM" id="SSF54373">
    <property type="entry name" value="FAD-linked reductases, C-terminal domain"/>
    <property type="match status" value="1"/>
</dbReference>
<comment type="cofactor">
    <cofactor evidence="1">
        <name>FAD</name>
        <dbReference type="ChEBI" id="CHEBI:57692"/>
    </cofactor>
</comment>
<evidence type="ECO:0000313" key="11">
    <source>
        <dbReference type="EMBL" id="KZP26338.1"/>
    </source>
</evidence>
<feature type="active site" description="Proton acceptor" evidence="8">
    <location>
        <position position="593"/>
    </location>
</feature>
<dbReference type="STRING" id="436010.A0A166PQI6"/>
<dbReference type="Pfam" id="PF00732">
    <property type="entry name" value="GMC_oxred_N"/>
    <property type="match status" value="1"/>
</dbReference>
<evidence type="ECO:0000256" key="3">
    <source>
        <dbReference type="ARBA" id="ARBA00022630"/>
    </source>
</evidence>
<dbReference type="Gene3D" id="3.30.560.10">
    <property type="entry name" value="Glucose Oxidase, domain 3"/>
    <property type="match status" value="1"/>
</dbReference>
<evidence type="ECO:0000256" key="4">
    <source>
        <dbReference type="ARBA" id="ARBA00022729"/>
    </source>
</evidence>
<dbReference type="OrthoDB" id="269227at2759"/>
<evidence type="ECO:0000256" key="8">
    <source>
        <dbReference type="PIRSR" id="PIRSR000137-1"/>
    </source>
</evidence>
<evidence type="ECO:0000259" key="10">
    <source>
        <dbReference type="PROSITE" id="PS00623"/>
    </source>
</evidence>
<dbReference type="Proteomes" id="UP000076532">
    <property type="component" value="Unassembled WGS sequence"/>
</dbReference>
<dbReference type="PROSITE" id="PS00623">
    <property type="entry name" value="GMC_OXRED_1"/>
    <property type="match status" value="1"/>
</dbReference>
<keyword evidence="7" id="KW-0325">Glycoprotein</keyword>
<organism evidence="11 12">
    <name type="scientific">Athelia psychrophila</name>
    <dbReference type="NCBI Taxonomy" id="1759441"/>
    <lineage>
        <taxon>Eukaryota</taxon>
        <taxon>Fungi</taxon>
        <taxon>Dikarya</taxon>
        <taxon>Basidiomycota</taxon>
        <taxon>Agaricomycotina</taxon>
        <taxon>Agaricomycetes</taxon>
        <taxon>Agaricomycetidae</taxon>
        <taxon>Atheliales</taxon>
        <taxon>Atheliaceae</taxon>
        <taxon>Athelia</taxon>
    </lineage>
</organism>
<feature type="active site" description="Proton donor" evidence="8">
    <location>
        <position position="550"/>
    </location>
</feature>
<dbReference type="AlphaFoldDB" id="A0A166PQI6"/>
<evidence type="ECO:0000256" key="5">
    <source>
        <dbReference type="ARBA" id="ARBA00022827"/>
    </source>
</evidence>
<name>A0A166PQI6_9AGAM</name>
<protein>
    <submittedName>
        <fullName evidence="11">GMC oxidoreductase</fullName>
    </submittedName>
</protein>
<dbReference type="InterPro" id="IPR007867">
    <property type="entry name" value="GMC_OxRtase_C"/>
</dbReference>
<keyword evidence="6" id="KW-0560">Oxidoreductase</keyword>
<accession>A0A166PQI6</accession>
<keyword evidence="4" id="KW-0732">Signal</keyword>
<dbReference type="Gene3D" id="3.50.50.60">
    <property type="entry name" value="FAD/NAD(P)-binding domain"/>
    <property type="match status" value="1"/>
</dbReference>
<reference evidence="11 12" key="1">
    <citation type="journal article" date="2016" name="Mol. Biol. Evol.">
        <title>Comparative Genomics of Early-Diverging Mushroom-Forming Fungi Provides Insights into the Origins of Lignocellulose Decay Capabilities.</title>
        <authorList>
            <person name="Nagy L.G."/>
            <person name="Riley R."/>
            <person name="Tritt A."/>
            <person name="Adam C."/>
            <person name="Daum C."/>
            <person name="Floudas D."/>
            <person name="Sun H."/>
            <person name="Yadav J.S."/>
            <person name="Pangilinan J."/>
            <person name="Larsson K.H."/>
            <person name="Matsuura K."/>
            <person name="Barry K."/>
            <person name="Labutti K."/>
            <person name="Kuo R."/>
            <person name="Ohm R.A."/>
            <person name="Bhattacharya S.S."/>
            <person name="Shirouzu T."/>
            <person name="Yoshinaga Y."/>
            <person name="Martin F.M."/>
            <person name="Grigoriev I.V."/>
            <person name="Hibbett D.S."/>
        </authorList>
    </citation>
    <scope>NUCLEOTIDE SEQUENCE [LARGE SCALE GENOMIC DNA]</scope>
    <source>
        <strain evidence="11 12">CBS 109695</strain>
    </source>
</reference>
<evidence type="ECO:0000256" key="9">
    <source>
        <dbReference type="RuleBase" id="RU003968"/>
    </source>
</evidence>
<dbReference type="PANTHER" id="PTHR11552">
    <property type="entry name" value="GLUCOSE-METHANOL-CHOLINE GMC OXIDOREDUCTASE"/>
    <property type="match status" value="1"/>
</dbReference>
<keyword evidence="5 9" id="KW-0274">FAD</keyword>
<comment type="similarity">
    <text evidence="2 9">Belongs to the GMC oxidoreductase family.</text>
</comment>
<evidence type="ECO:0000256" key="2">
    <source>
        <dbReference type="ARBA" id="ARBA00010790"/>
    </source>
</evidence>
<dbReference type="PIRSF" id="PIRSF000137">
    <property type="entry name" value="Alcohol_oxidase"/>
    <property type="match status" value="1"/>
</dbReference>
<dbReference type="SUPFAM" id="SSF51905">
    <property type="entry name" value="FAD/NAD(P)-binding domain"/>
    <property type="match status" value="1"/>
</dbReference>
<evidence type="ECO:0000256" key="7">
    <source>
        <dbReference type="ARBA" id="ARBA00023180"/>
    </source>
</evidence>
<dbReference type="GO" id="GO:0016614">
    <property type="term" value="F:oxidoreductase activity, acting on CH-OH group of donors"/>
    <property type="evidence" value="ECO:0007669"/>
    <property type="project" value="InterPro"/>
</dbReference>
<dbReference type="InterPro" id="IPR000172">
    <property type="entry name" value="GMC_OxRdtase_N"/>
</dbReference>